<reference evidence="1" key="1">
    <citation type="submission" date="2020-07" db="EMBL/GenBank/DDBJ databases">
        <authorList>
            <person name="Lin J."/>
        </authorList>
    </citation>
    <scope>NUCLEOTIDE SEQUENCE</scope>
</reference>
<dbReference type="AlphaFoldDB" id="A0A6V7QCL2"/>
<gene>
    <name evidence="1" type="ORF">CB5_LOCUS23786</name>
</gene>
<evidence type="ECO:0000313" key="1">
    <source>
        <dbReference type="EMBL" id="CAD1840575.1"/>
    </source>
</evidence>
<accession>A0A6V7QCL2</accession>
<proteinExistence type="predicted"/>
<sequence length="294" mass="33622">MHGRCYGYGEEYITGKQCKDSSLRMLPAYEKGEMGAESKTVKEKRCELQQVEEGKVYEAIMIADPANKVLGKDSCPQFARKKPGYEFLADSRELRLKSSGIVLGIDWMKEYRQVPFDPGPNTVTLHSIEGEASHKSIMTSRLQKVIHRKTQGMLGQSAMIRIEEMAKAITTEDCKRVNSLGLTSIVEGLTKRIQKRPMEVYQERIEDSRIQMLLRNSSLEEACIAYSWVKGYKELEVMLVMPHPCTLSLAYEQAKLKESYGEWLLHFTLREYGQIIREMINSFTGQDREGINNS</sequence>
<name>A0A6V7QCL2_ANACO</name>
<protein>
    <submittedName>
        <fullName evidence="1">Uncharacterized protein</fullName>
    </submittedName>
</protein>
<organism evidence="1">
    <name type="scientific">Ananas comosus var. bracteatus</name>
    <name type="common">red pineapple</name>
    <dbReference type="NCBI Taxonomy" id="296719"/>
    <lineage>
        <taxon>Eukaryota</taxon>
        <taxon>Viridiplantae</taxon>
        <taxon>Streptophyta</taxon>
        <taxon>Embryophyta</taxon>
        <taxon>Tracheophyta</taxon>
        <taxon>Spermatophyta</taxon>
        <taxon>Magnoliopsida</taxon>
        <taxon>Liliopsida</taxon>
        <taxon>Poales</taxon>
        <taxon>Bromeliaceae</taxon>
        <taxon>Bromelioideae</taxon>
        <taxon>Ananas</taxon>
    </lineage>
</organism>
<dbReference type="EMBL" id="LR862135">
    <property type="protein sequence ID" value="CAD1840575.1"/>
    <property type="molecule type" value="Genomic_DNA"/>
</dbReference>